<dbReference type="Pfam" id="PF04073">
    <property type="entry name" value="tRNA_edit"/>
    <property type="match status" value="1"/>
</dbReference>
<organism evidence="2 3">
    <name type="scientific">Streptomyces corchorusii</name>
    <name type="common">Streptomyces chibaensis</name>
    <dbReference type="NCBI Taxonomy" id="1903"/>
    <lineage>
        <taxon>Bacteria</taxon>
        <taxon>Bacillati</taxon>
        <taxon>Actinomycetota</taxon>
        <taxon>Actinomycetes</taxon>
        <taxon>Kitasatosporales</taxon>
        <taxon>Streptomycetaceae</taxon>
        <taxon>Streptomyces</taxon>
    </lineage>
</organism>
<dbReference type="GO" id="GO:0002161">
    <property type="term" value="F:aminoacyl-tRNA deacylase activity"/>
    <property type="evidence" value="ECO:0007669"/>
    <property type="project" value="InterPro"/>
</dbReference>
<reference evidence="2 3" key="1">
    <citation type="submission" date="2015-10" db="EMBL/GenBank/DDBJ databases">
        <title>Draft genome sequence of Streptomyces corchorusii DSM 40340, type strain for the species Streptomyces corchorusii.</title>
        <authorList>
            <person name="Ruckert C."/>
            <person name="Winkler A."/>
            <person name="Kalinowski J."/>
            <person name="Kampfer P."/>
            <person name="Glaeser S."/>
        </authorList>
    </citation>
    <scope>NUCLEOTIDE SEQUENCE [LARGE SCALE GENOMIC DNA]</scope>
    <source>
        <strain evidence="2 3">DSM 40340</strain>
    </source>
</reference>
<dbReference type="Proteomes" id="UP000053398">
    <property type="component" value="Unassembled WGS sequence"/>
</dbReference>
<dbReference type="RefSeq" id="WP_059262818.1">
    <property type="nucleotide sequence ID" value="NZ_KQ948354.1"/>
</dbReference>
<dbReference type="InterPro" id="IPR007214">
    <property type="entry name" value="YbaK/aa-tRNA-synth-assoc-dom"/>
</dbReference>
<proteinExistence type="predicted"/>
<keyword evidence="3" id="KW-1185">Reference proteome</keyword>
<evidence type="ECO:0000313" key="3">
    <source>
        <dbReference type="Proteomes" id="UP000053398"/>
    </source>
</evidence>
<accession>A0A101QIV9</accession>
<protein>
    <recommendedName>
        <fullName evidence="1">YbaK/aminoacyl-tRNA synthetase-associated domain-containing protein</fullName>
    </recommendedName>
</protein>
<dbReference type="EMBL" id="LMWP01000009">
    <property type="protein sequence ID" value="KUN30621.1"/>
    <property type="molecule type" value="Genomic_DNA"/>
</dbReference>
<evidence type="ECO:0000259" key="1">
    <source>
        <dbReference type="Pfam" id="PF04073"/>
    </source>
</evidence>
<name>A0A101QIV9_STRCK</name>
<dbReference type="Gene3D" id="3.90.960.10">
    <property type="entry name" value="YbaK/aminoacyl-tRNA synthetase-associated domain"/>
    <property type="match status" value="1"/>
</dbReference>
<feature type="domain" description="YbaK/aminoacyl-tRNA synthetase-associated" evidence="1">
    <location>
        <begin position="39"/>
        <end position="153"/>
    </location>
</feature>
<dbReference type="InterPro" id="IPR036754">
    <property type="entry name" value="YbaK/aa-tRNA-synt-asso_dom_sf"/>
</dbReference>
<dbReference type="SUPFAM" id="SSF55826">
    <property type="entry name" value="YbaK/ProRS associated domain"/>
    <property type="match status" value="1"/>
</dbReference>
<evidence type="ECO:0000313" key="2">
    <source>
        <dbReference type="EMBL" id="KUN30621.1"/>
    </source>
</evidence>
<gene>
    <name evidence="2" type="ORF">AQJ11_10350</name>
</gene>
<dbReference type="AlphaFoldDB" id="A0A101QIV9"/>
<sequence>MSSALATADSRTRLLDLLARGGARYRLLNHAPQGRTDLASALRGHRLDQAAKSLVIRVALSSKRRRYVIAVVPGDRRVDLPALTALYAGREASFAAGEVAEHLTGCVSGCIMPLSFDPELEVVADPALFAHEEIFFNAGRLDESVALRTACYRTLVAPRVAAIASAP</sequence>
<comment type="caution">
    <text evidence="2">The sequence shown here is derived from an EMBL/GenBank/DDBJ whole genome shotgun (WGS) entry which is preliminary data.</text>
</comment>